<gene>
    <name evidence="2" type="ORF">LITE_LOCUS47173</name>
</gene>
<proteinExistence type="predicted"/>
<feature type="signal peptide" evidence="1">
    <location>
        <begin position="1"/>
        <end position="19"/>
    </location>
</feature>
<protein>
    <submittedName>
        <fullName evidence="2">Uncharacterized protein</fullName>
    </submittedName>
</protein>
<keyword evidence="3" id="KW-1185">Reference proteome</keyword>
<accession>A0AAV0RA07</accession>
<evidence type="ECO:0000256" key="1">
    <source>
        <dbReference type="SAM" id="SignalP"/>
    </source>
</evidence>
<evidence type="ECO:0000313" key="2">
    <source>
        <dbReference type="EMBL" id="CAI0554378.1"/>
    </source>
</evidence>
<dbReference type="AlphaFoldDB" id="A0AAV0RA07"/>
<reference evidence="2" key="1">
    <citation type="submission" date="2022-08" db="EMBL/GenBank/DDBJ databases">
        <authorList>
            <person name="Gutierrez-Valencia J."/>
        </authorList>
    </citation>
    <scope>NUCLEOTIDE SEQUENCE</scope>
</reference>
<sequence length="42" mass="4767">MLNCFISGFFTVLSRPVLADLSFYVICQQARTAICTRSNCYL</sequence>
<dbReference type="Proteomes" id="UP001154282">
    <property type="component" value="Unassembled WGS sequence"/>
</dbReference>
<evidence type="ECO:0000313" key="3">
    <source>
        <dbReference type="Proteomes" id="UP001154282"/>
    </source>
</evidence>
<comment type="caution">
    <text evidence="2">The sequence shown here is derived from an EMBL/GenBank/DDBJ whole genome shotgun (WGS) entry which is preliminary data.</text>
</comment>
<name>A0AAV0RA07_9ROSI</name>
<dbReference type="EMBL" id="CAMGYJ010000010">
    <property type="protein sequence ID" value="CAI0554378.1"/>
    <property type="molecule type" value="Genomic_DNA"/>
</dbReference>
<keyword evidence="1" id="KW-0732">Signal</keyword>
<feature type="chain" id="PRO_5043415388" evidence="1">
    <location>
        <begin position="20"/>
        <end position="42"/>
    </location>
</feature>
<organism evidence="2 3">
    <name type="scientific">Linum tenue</name>
    <dbReference type="NCBI Taxonomy" id="586396"/>
    <lineage>
        <taxon>Eukaryota</taxon>
        <taxon>Viridiplantae</taxon>
        <taxon>Streptophyta</taxon>
        <taxon>Embryophyta</taxon>
        <taxon>Tracheophyta</taxon>
        <taxon>Spermatophyta</taxon>
        <taxon>Magnoliopsida</taxon>
        <taxon>eudicotyledons</taxon>
        <taxon>Gunneridae</taxon>
        <taxon>Pentapetalae</taxon>
        <taxon>rosids</taxon>
        <taxon>fabids</taxon>
        <taxon>Malpighiales</taxon>
        <taxon>Linaceae</taxon>
        <taxon>Linum</taxon>
    </lineage>
</organism>